<evidence type="ECO:0008006" key="3">
    <source>
        <dbReference type="Google" id="ProtNLM"/>
    </source>
</evidence>
<organism evidence="1 2">
    <name type="scientific">Kouleothrix aurantiaca</name>
    <dbReference type="NCBI Taxonomy" id="186479"/>
    <lineage>
        <taxon>Bacteria</taxon>
        <taxon>Bacillati</taxon>
        <taxon>Chloroflexota</taxon>
        <taxon>Chloroflexia</taxon>
        <taxon>Chloroflexales</taxon>
        <taxon>Roseiflexineae</taxon>
        <taxon>Roseiflexaceae</taxon>
        <taxon>Kouleothrix</taxon>
    </lineage>
</organism>
<dbReference type="AlphaFoldDB" id="A0A0P9DI59"/>
<dbReference type="PATRIC" id="fig|186479.3.peg.7175"/>
<dbReference type="Proteomes" id="UP000050509">
    <property type="component" value="Unassembled WGS sequence"/>
</dbReference>
<sequence length="70" mass="7895">MNCWHCERPAHGACIFCGRAVCREHVQEMPHIVALYRDAKGNQKAVVTARAVFCGVCEPREDPVEMPELK</sequence>
<accession>A0A0P9DI59</accession>
<reference evidence="1 2" key="1">
    <citation type="submission" date="2015-09" db="EMBL/GenBank/DDBJ databases">
        <title>Draft genome sequence of Kouleothrix aurantiaca JCM 19913.</title>
        <authorList>
            <person name="Hemp J."/>
        </authorList>
    </citation>
    <scope>NUCLEOTIDE SEQUENCE [LARGE SCALE GENOMIC DNA]</scope>
    <source>
        <strain evidence="1 2">COM-B</strain>
    </source>
</reference>
<dbReference type="EMBL" id="LJCR01000345">
    <property type="protein sequence ID" value="KPV53089.1"/>
    <property type="molecule type" value="Genomic_DNA"/>
</dbReference>
<evidence type="ECO:0000313" key="1">
    <source>
        <dbReference type="EMBL" id="KPV53089.1"/>
    </source>
</evidence>
<protein>
    <recommendedName>
        <fullName evidence="3">NSD Cys-His rich domain-containing protein</fullName>
    </recommendedName>
</protein>
<proteinExistence type="predicted"/>
<gene>
    <name evidence="1" type="ORF">SE17_11670</name>
</gene>
<evidence type="ECO:0000313" key="2">
    <source>
        <dbReference type="Proteomes" id="UP000050509"/>
    </source>
</evidence>
<comment type="caution">
    <text evidence="1">The sequence shown here is derived from an EMBL/GenBank/DDBJ whole genome shotgun (WGS) entry which is preliminary data.</text>
</comment>
<keyword evidence="2" id="KW-1185">Reference proteome</keyword>
<name>A0A0P9DI59_9CHLR</name>